<proteinExistence type="predicted"/>
<name>A0A1F7XAK3_9BACT</name>
<sequence length="152" mass="17032">MDNLKTKKLGVSEYQLTLEEEKRGCTPAILGHTITQDLRKLPGILLKQPLKNREKYSDKTANSWWKLLNNRGIVEAVFLVMEFEGVGTIEICIDQFTTTTMDWFKLLVASNGELALSDTSDVKVKGITVPNVPLDIPLLLVDNRNMVAVDLS</sequence>
<organism evidence="1 2">
    <name type="scientific">Candidatus Woesebacteria bacterium RBG_16_34_12</name>
    <dbReference type="NCBI Taxonomy" id="1802480"/>
    <lineage>
        <taxon>Bacteria</taxon>
        <taxon>Candidatus Woeseibacteriota</taxon>
    </lineage>
</organism>
<dbReference type="EMBL" id="MGFS01000004">
    <property type="protein sequence ID" value="OGM12044.1"/>
    <property type="molecule type" value="Genomic_DNA"/>
</dbReference>
<dbReference type="AlphaFoldDB" id="A0A1F7XAK3"/>
<dbReference type="Proteomes" id="UP000177053">
    <property type="component" value="Unassembled WGS sequence"/>
</dbReference>
<gene>
    <name evidence="1" type="ORF">A2Z22_01925</name>
</gene>
<evidence type="ECO:0000313" key="2">
    <source>
        <dbReference type="Proteomes" id="UP000177053"/>
    </source>
</evidence>
<comment type="caution">
    <text evidence="1">The sequence shown here is derived from an EMBL/GenBank/DDBJ whole genome shotgun (WGS) entry which is preliminary data.</text>
</comment>
<accession>A0A1F7XAK3</accession>
<evidence type="ECO:0000313" key="1">
    <source>
        <dbReference type="EMBL" id="OGM12044.1"/>
    </source>
</evidence>
<reference evidence="1 2" key="1">
    <citation type="journal article" date="2016" name="Nat. Commun.">
        <title>Thousands of microbial genomes shed light on interconnected biogeochemical processes in an aquifer system.</title>
        <authorList>
            <person name="Anantharaman K."/>
            <person name="Brown C.T."/>
            <person name="Hug L.A."/>
            <person name="Sharon I."/>
            <person name="Castelle C.J."/>
            <person name="Probst A.J."/>
            <person name="Thomas B.C."/>
            <person name="Singh A."/>
            <person name="Wilkins M.J."/>
            <person name="Karaoz U."/>
            <person name="Brodie E.L."/>
            <person name="Williams K.H."/>
            <person name="Hubbard S.S."/>
            <person name="Banfield J.F."/>
        </authorList>
    </citation>
    <scope>NUCLEOTIDE SEQUENCE [LARGE SCALE GENOMIC DNA]</scope>
</reference>
<protein>
    <submittedName>
        <fullName evidence="1">Uncharacterized protein</fullName>
    </submittedName>
</protein>